<evidence type="ECO:0000256" key="5">
    <source>
        <dbReference type="ARBA" id="ARBA00023077"/>
    </source>
</evidence>
<keyword evidence="6 8" id="KW-0472">Membrane</keyword>
<comment type="similarity">
    <text evidence="8 9">Belongs to the TonB-dependent receptor family.</text>
</comment>
<dbReference type="InterPro" id="IPR000531">
    <property type="entry name" value="Beta-barrel_TonB"/>
</dbReference>
<dbReference type="OrthoDB" id="9758929at2"/>
<organism evidence="13 14">
    <name type="scientific">Marinobacter pelagius</name>
    <dbReference type="NCBI Taxonomy" id="379482"/>
    <lineage>
        <taxon>Bacteria</taxon>
        <taxon>Pseudomonadati</taxon>
        <taxon>Pseudomonadota</taxon>
        <taxon>Gammaproteobacteria</taxon>
        <taxon>Pseudomonadales</taxon>
        <taxon>Marinobacteraceae</taxon>
        <taxon>Marinobacter</taxon>
    </lineage>
</organism>
<evidence type="ECO:0000256" key="3">
    <source>
        <dbReference type="ARBA" id="ARBA00022452"/>
    </source>
</evidence>
<dbReference type="InterPro" id="IPR037066">
    <property type="entry name" value="Plug_dom_sf"/>
</dbReference>
<dbReference type="GO" id="GO:0009279">
    <property type="term" value="C:cell outer membrane"/>
    <property type="evidence" value="ECO:0007669"/>
    <property type="project" value="UniProtKB-SubCell"/>
</dbReference>
<reference evidence="14" key="1">
    <citation type="submission" date="2016-10" db="EMBL/GenBank/DDBJ databases">
        <authorList>
            <person name="Varghese N."/>
            <person name="Submissions S."/>
        </authorList>
    </citation>
    <scope>NUCLEOTIDE SEQUENCE [LARGE SCALE GENOMIC DNA]</scope>
    <source>
        <strain evidence="14">CGMCC 1.6775</strain>
    </source>
</reference>
<evidence type="ECO:0000313" key="13">
    <source>
        <dbReference type="EMBL" id="SFN51637.1"/>
    </source>
</evidence>
<gene>
    <name evidence="13" type="ORF">SAMN04487961_3289</name>
</gene>
<evidence type="ECO:0000256" key="7">
    <source>
        <dbReference type="ARBA" id="ARBA00023237"/>
    </source>
</evidence>
<evidence type="ECO:0000313" key="14">
    <source>
        <dbReference type="Proteomes" id="UP000199339"/>
    </source>
</evidence>
<evidence type="ECO:0000256" key="10">
    <source>
        <dbReference type="SAM" id="SignalP"/>
    </source>
</evidence>
<evidence type="ECO:0000259" key="11">
    <source>
        <dbReference type="Pfam" id="PF00593"/>
    </source>
</evidence>
<feature type="domain" description="TonB-dependent receptor plug" evidence="12">
    <location>
        <begin position="70"/>
        <end position="178"/>
    </location>
</feature>
<dbReference type="SUPFAM" id="SSF56935">
    <property type="entry name" value="Porins"/>
    <property type="match status" value="1"/>
</dbReference>
<name>A0A1I4ZN70_9GAMM</name>
<dbReference type="GO" id="GO:0015344">
    <property type="term" value="F:siderophore uptake transmembrane transporter activity"/>
    <property type="evidence" value="ECO:0007669"/>
    <property type="project" value="TreeGrafter"/>
</dbReference>
<dbReference type="GO" id="GO:0044718">
    <property type="term" value="P:siderophore transmembrane transport"/>
    <property type="evidence" value="ECO:0007669"/>
    <property type="project" value="TreeGrafter"/>
</dbReference>
<evidence type="ECO:0000256" key="4">
    <source>
        <dbReference type="ARBA" id="ARBA00022692"/>
    </source>
</evidence>
<evidence type="ECO:0000256" key="6">
    <source>
        <dbReference type="ARBA" id="ARBA00023136"/>
    </source>
</evidence>
<dbReference type="InterPro" id="IPR036942">
    <property type="entry name" value="Beta-barrel_TonB_sf"/>
</dbReference>
<keyword evidence="14" id="KW-1185">Reference proteome</keyword>
<feature type="chain" id="PRO_5011618861" evidence="10">
    <location>
        <begin position="37"/>
        <end position="716"/>
    </location>
</feature>
<evidence type="ECO:0000256" key="2">
    <source>
        <dbReference type="ARBA" id="ARBA00022448"/>
    </source>
</evidence>
<dbReference type="PANTHER" id="PTHR30069">
    <property type="entry name" value="TONB-DEPENDENT OUTER MEMBRANE RECEPTOR"/>
    <property type="match status" value="1"/>
</dbReference>
<dbReference type="InterPro" id="IPR012910">
    <property type="entry name" value="Plug_dom"/>
</dbReference>
<keyword evidence="3 8" id="KW-1134">Transmembrane beta strand</keyword>
<keyword evidence="5 9" id="KW-0798">TonB box</keyword>
<dbReference type="Proteomes" id="UP000199339">
    <property type="component" value="Unassembled WGS sequence"/>
</dbReference>
<keyword evidence="4 8" id="KW-0812">Transmembrane</keyword>
<dbReference type="PANTHER" id="PTHR30069:SF27">
    <property type="entry name" value="BLL4766 PROTEIN"/>
    <property type="match status" value="1"/>
</dbReference>
<feature type="signal peptide" evidence="10">
    <location>
        <begin position="1"/>
        <end position="36"/>
    </location>
</feature>
<dbReference type="InterPro" id="IPR039426">
    <property type="entry name" value="TonB-dep_rcpt-like"/>
</dbReference>
<keyword evidence="2 8" id="KW-0813">Transport</keyword>
<evidence type="ECO:0000256" key="1">
    <source>
        <dbReference type="ARBA" id="ARBA00004571"/>
    </source>
</evidence>
<evidence type="ECO:0000259" key="12">
    <source>
        <dbReference type="Pfam" id="PF07715"/>
    </source>
</evidence>
<dbReference type="Gene3D" id="2.170.130.10">
    <property type="entry name" value="TonB-dependent receptor, plug domain"/>
    <property type="match status" value="1"/>
</dbReference>
<protein>
    <submittedName>
        <fullName evidence="13">Iron complex outermembrane recepter protein</fullName>
    </submittedName>
</protein>
<evidence type="ECO:0000256" key="9">
    <source>
        <dbReference type="RuleBase" id="RU003357"/>
    </source>
</evidence>
<feature type="domain" description="TonB-dependent receptor-like beta-barrel" evidence="11">
    <location>
        <begin position="292"/>
        <end position="661"/>
    </location>
</feature>
<proteinExistence type="inferred from homology"/>
<keyword evidence="10" id="KW-0732">Signal</keyword>
<dbReference type="AlphaFoldDB" id="A0A1I4ZN70"/>
<keyword evidence="7 8" id="KW-0998">Cell outer membrane</keyword>
<dbReference type="PROSITE" id="PS52016">
    <property type="entry name" value="TONB_DEPENDENT_REC_3"/>
    <property type="match status" value="1"/>
</dbReference>
<evidence type="ECO:0000256" key="8">
    <source>
        <dbReference type="PROSITE-ProRule" id="PRU01360"/>
    </source>
</evidence>
<dbReference type="EMBL" id="FOUR01000009">
    <property type="protein sequence ID" value="SFN51637.1"/>
    <property type="molecule type" value="Genomic_DNA"/>
</dbReference>
<dbReference type="Pfam" id="PF00593">
    <property type="entry name" value="TonB_dep_Rec_b-barrel"/>
    <property type="match status" value="1"/>
</dbReference>
<accession>A0A1I4ZN70</accession>
<sequence length="716" mass="81144">MSVSTRLQLSFINLPRRRSFRYALMLLSAACLPAHAQVSDPLMSSEIFALDSELSELPEVLTTTRLRQSKLKVPGTTTILTGDMIRDLGIMNLVEALRLVPGMVVGDRGSTNPVATYHGTSQYEQRRLQVLIDGRTAYRASLADVDWLAMPVALENIERIEVSRGPNSAAYGINAFLGTVNIITRSPDDTAGVEAYAASGSRGYLRTFTSVGDANPDGSWRLSYEKRKSNGFDSQLEGGEAVPFHDGHDTNNFNFDSIVKIDNRHSVDFRAGALEGVNEEDKDKSGKLGAVTNPDILMDDYYLQVRFNGATSRNHFYHLQASYQNQKRRQRWTIAIPGDVFSSLLPPDSPFPSDPDTFFIADLNEDIEESRQEFELQDTLLVNPDLKLVSGLGYRKDTFNSETFFNGRGNNYQSRVFANVEYSPARWVTFNAGGNYEKTTTTREGYFSPRAATNFIFNDNHALRFVYSRAVRTPDAFEQDPDWSYRPANVRPPFTALEGVRFLIEDLVDPQTSTLGEDLDEEWITSREISYFGQFHLDNALFSMEVRYFNDELDDMISGVINEEEWTIDNNVDLDQEGFEIETSLEFPGTMLRATYGYLDQDGRYTGDPTGLSQSDQQYTVDLLGRLSAQHSGSLAWIQEFPMDLTSSVAYYWTNEVRNTRFERADFRLAKRVDAPDYSYVLALTMQHYLNPEAWMSPDNRIEDHNQFFIEAGIRF</sequence>
<dbReference type="Pfam" id="PF07715">
    <property type="entry name" value="Plug"/>
    <property type="match status" value="1"/>
</dbReference>
<comment type="subcellular location">
    <subcellularLocation>
        <location evidence="1 8">Cell outer membrane</location>
        <topology evidence="1 8">Multi-pass membrane protein</topology>
    </subcellularLocation>
</comment>
<dbReference type="Gene3D" id="2.40.170.20">
    <property type="entry name" value="TonB-dependent receptor, beta-barrel domain"/>
    <property type="match status" value="1"/>
</dbReference>